<evidence type="ECO:0000259" key="9">
    <source>
        <dbReference type="Pfam" id="PF00857"/>
    </source>
</evidence>
<keyword evidence="3" id="KW-0479">Metal-binding</keyword>
<dbReference type="AlphaFoldDB" id="A0A1G8GVD4"/>
<comment type="similarity">
    <text evidence="1">Belongs to the isochorismatase family.</text>
</comment>
<dbReference type="Pfam" id="PF00857">
    <property type="entry name" value="Isochorismatase"/>
    <property type="match status" value="1"/>
</dbReference>
<sequence length="206" mass="22512">MTKTLILVDVQNDFSPSGALPVPQGDQIVPIINKLLPHFDHVIATQDWHPQGHASFASVHNKTPGELIELDGGPQVMWPDHCVQGTYGAEFIAELNTHAIDHVVQKGTNLNIDSYSGFFDNQRLQATGLADYLLEKGLTDVYIVGLATDYCVKFTALDAAELGFNTWVIQDACRGVNMSEGDVDNAFEQMQQAGCILIQSESLVVN</sequence>
<dbReference type="InterPro" id="IPR052347">
    <property type="entry name" value="Isochorismatase_Nicotinamidase"/>
</dbReference>
<dbReference type="InterPro" id="IPR000868">
    <property type="entry name" value="Isochorismatase-like_dom"/>
</dbReference>
<evidence type="ECO:0000256" key="7">
    <source>
        <dbReference type="ARBA" id="ARBA00043224"/>
    </source>
</evidence>
<evidence type="ECO:0000256" key="1">
    <source>
        <dbReference type="ARBA" id="ARBA00006336"/>
    </source>
</evidence>
<evidence type="ECO:0000313" key="11">
    <source>
        <dbReference type="Proteomes" id="UP000198854"/>
    </source>
</evidence>
<evidence type="ECO:0000256" key="3">
    <source>
        <dbReference type="ARBA" id="ARBA00022723"/>
    </source>
</evidence>
<gene>
    <name evidence="10" type="ORF">SAMN04488136_14123</name>
</gene>
<dbReference type="GO" id="GO:0019363">
    <property type="term" value="P:pyridine nucleotide biosynthetic process"/>
    <property type="evidence" value="ECO:0007669"/>
    <property type="project" value="UniProtKB-KW"/>
</dbReference>
<reference evidence="10 11" key="1">
    <citation type="submission" date="2016-10" db="EMBL/GenBank/DDBJ databases">
        <authorList>
            <person name="de Groot N.N."/>
        </authorList>
    </citation>
    <scope>NUCLEOTIDE SEQUENCE [LARGE SCALE GENOMIC DNA]</scope>
    <source>
        <strain evidence="10 11">CGMCC 1.10228</strain>
    </source>
</reference>
<evidence type="ECO:0000256" key="8">
    <source>
        <dbReference type="ARBA" id="ARBA00072277"/>
    </source>
</evidence>
<feature type="domain" description="Isochorismatase-like" evidence="9">
    <location>
        <begin position="4"/>
        <end position="201"/>
    </location>
</feature>
<dbReference type="STRING" id="861298.SAMN04488136_14123"/>
<evidence type="ECO:0000256" key="2">
    <source>
        <dbReference type="ARBA" id="ARBA00022642"/>
    </source>
</evidence>
<dbReference type="GO" id="GO:0046872">
    <property type="term" value="F:metal ion binding"/>
    <property type="evidence" value="ECO:0007669"/>
    <property type="project" value="UniProtKB-KW"/>
</dbReference>
<dbReference type="EMBL" id="FNDD01000041">
    <property type="protein sequence ID" value="SDH98375.1"/>
    <property type="molecule type" value="Genomic_DNA"/>
</dbReference>
<dbReference type="PANTHER" id="PTHR11080:SF2">
    <property type="entry name" value="LD05707P"/>
    <property type="match status" value="1"/>
</dbReference>
<dbReference type="InterPro" id="IPR036380">
    <property type="entry name" value="Isochorismatase-like_sf"/>
</dbReference>
<organism evidence="10 11">
    <name type="scientific">Vibrio xiamenensis</name>
    <dbReference type="NCBI Taxonomy" id="861298"/>
    <lineage>
        <taxon>Bacteria</taxon>
        <taxon>Pseudomonadati</taxon>
        <taxon>Pseudomonadota</taxon>
        <taxon>Gammaproteobacteria</taxon>
        <taxon>Vibrionales</taxon>
        <taxon>Vibrionaceae</taxon>
        <taxon>Vibrio</taxon>
    </lineage>
</organism>
<dbReference type="EC" id="3.5.1.19" evidence="6"/>
<evidence type="ECO:0000256" key="4">
    <source>
        <dbReference type="ARBA" id="ARBA00022801"/>
    </source>
</evidence>
<accession>A0A1G8GVD4</accession>
<dbReference type="RefSeq" id="WP_093279214.1">
    <property type="nucleotide sequence ID" value="NZ_FNDD01000041.1"/>
</dbReference>
<proteinExistence type="inferred from homology"/>
<dbReference type="FunFam" id="3.40.50.850:FF:000006">
    <property type="entry name" value="Bifunctional pyrazinamidase/nicotinamidase"/>
    <property type="match status" value="1"/>
</dbReference>
<evidence type="ECO:0000256" key="6">
    <source>
        <dbReference type="ARBA" id="ARBA00039017"/>
    </source>
</evidence>
<dbReference type="CDD" id="cd01011">
    <property type="entry name" value="nicotinamidase"/>
    <property type="match status" value="1"/>
</dbReference>
<dbReference type="OrthoDB" id="9791276at2"/>
<dbReference type="Gene3D" id="3.40.50.850">
    <property type="entry name" value="Isochorismatase-like"/>
    <property type="match status" value="1"/>
</dbReference>
<dbReference type="PANTHER" id="PTHR11080">
    <property type="entry name" value="PYRAZINAMIDASE/NICOTINAMIDASE"/>
    <property type="match status" value="1"/>
</dbReference>
<evidence type="ECO:0000256" key="5">
    <source>
        <dbReference type="ARBA" id="ARBA00037900"/>
    </source>
</evidence>
<keyword evidence="11" id="KW-1185">Reference proteome</keyword>
<name>A0A1G8GVD4_9VIBR</name>
<dbReference type="Proteomes" id="UP000198854">
    <property type="component" value="Unassembled WGS sequence"/>
</dbReference>
<dbReference type="SUPFAM" id="SSF52499">
    <property type="entry name" value="Isochorismatase-like hydrolases"/>
    <property type="match status" value="1"/>
</dbReference>
<evidence type="ECO:0000313" key="10">
    <source>
        <dbReference type="EMBL" id="SDH98375.1"/>
    </source>
</evidence>
<protein>
    <recommendedName>
        <fullName evidence="8">Nicotinamidase</fullName>
        <ecNumber evidence="6">3.5.1.19</ecNumber>
    </recommendedName>
    <alternativeName>
        <fullName evidence="7">Nicotinamide deamidase</fullName>
    </alternativeName>
</protein>
<dbReference type="GO" id="GO:0008936">
    <property type="term" value="F:nicotinamidase activity"/>
    <property type="evidence" value="ECO:0007669"/>
    <property type="project" value="UniProtKB-EC"/>
</dbReference>
<keyword evidence="2" id="KW-0662">Pyridine nucleotide biosynthesis</keyword>
<keyword evidence="4" id="KW-0378">Hydrolase</keyword>
<comment type="pathway">
    <text evidence="5">Cofactor biosynthesis; nicotinate biosynthesis; nicotinate from nicotinamide: step 1/1.</text>
</comment>
<dbReference type="NCBIfam" id="NF008623">
    <property type="entry name" value="PRK11609.1"/>
    <property type="match status" value="1"/>
</dbReference>